<gene>
    <name evidence="9" type="ORF">COT52_02960</name>
</gene>
<keyword evidence="3" id="KW-1003">Cell membrane</keyword>
<dbReference type="Proteomes" id="UP000231414">
    <property type="component" value="Unassembled WGS sequence"/>
</dbReference>
<reference evidence="10" key="1">
    <citation type="submission" date="2017-09" db="EMBL/GenBank/DDBJ databases">
        <title>Depth-based differentiation of microbial function through sediment-hosted aquifers and enrichment of novel symbionts in the deep terrestrial subsurface.</title>
        <authorList>
            <person name="Probst A.J."/>
            <person name="Ladd B."/>
            <person name="Jarett J.K."/>
            <person name="Geller-Mcgrath D.E."/>
            <person name="Sieber C.M.K."/>
            <person name="Emerson J.B."/>
            <person name="Anantharaman K."/>
            <person name="Thomas B.C."/>
            <person name="Malmstrom R."/>
            <person name="Stieglmeier M."/>
            <person name="Klingl A."/>
            <person name="Woyke T."/>
            <person name="Ryan C.M."/>
            <person name="Banfield J.F."/>
        </authorList>
    </citation>
    <scope>NUCLEOTIDE SEQUENCE [LARGE SCALE GENOMIC DNA]</scope>
</reference>
<feature type="transmembrane region" description="Helical" evidence="7">
    <location>
        <begin position="75"/>
        <end position="93"/>
    </location>
</feature>
<keyword evidence="4 7" id="KW-0812">Transmembrane</keyword>
<evidence type="ECO:0000256" key="2">
    <source>
        <dbReference type="ARBA" id="ARBA00022448"/>
    </source>
</evidence>
<evidence type="ECO:0000256" key="1">
    <source>
        <dbReference type="ARBA" id="ARBA00004651"/>
    </source>
</evidence>
<feature type="transmembrane region" description="Helical" evidence="7">
    <location>
        <begin position="46"/>
        <end position="63"/>
    </location>
</feature>
<evidence type="ECO:0000259" key="8">
    <source>
        <dbReference type="PROSITE" id="PS50850"/>
    </source>
</evidence>
<proteinExistence type="predicted"/>
<dbReference type="Pfam" id="PF07690">
    <property type="entry name" value="MFS_1"/>
    <property type="match status" value="1"/>
</dbReference>
<keyword evidence="6 7" id="KW-0472">Membrane</keyword>
<dbReference type="EMBL" id="PEYW01000043">
    <property type="protein sequence ID" value="PIS20598.1"/>
    <property type="molecule type" value="Genomic_DNA"/>
</dbReference>
<dbReference type="PROSITE" id="PS50850">
    <property type="entry name" value="MFS"/>
    <property type="match status" value="1"/>
</dbReference>
<keyword evidence="2" id="KW-0813">Transport</keyword>
<protein>
    <recommendedName>
        <fullName evidence="8">Major facilitator superfamily (MFS) profile domain-containing protein</fullName>
    </recommendedName>
</protein>
<dbReference type="InterPro" id="IPR036259">
    <property type="entry name" value="MFS_trans_sf"/>
</dbReference>
<sequence>MKQLFFNKALRILLSTNAMILMTAAMLGPIYALFVEKVGGDLMDASIAGGIFALAAGLTTLVSGKYSDKVKENELIVVLGYSIMGIGFLLYFWVNSIIFLFMVQAIIGLGEAIYSPAFDAVYSKHLDGHKSGTQWGAWESMNYFTTAIGAIIGGGLVTLFGFQTLFVIMAMLCFSSALYIYRLKRTVL</sequence>
<dbReference type="InterPro" id="IPR011701">
    <property type="entry name" value="MFS"/>
</dbReference>
<evidence type="ECO:0000256" key="6">
    <source>
        <dbReference type="ARBA" id="ARBA00023136"/>
    </source>
</evidence>
<feature type="domain" description="Major facilitator superfamily (MFS) profile" evidence="8">
    <location>
        <begin position="9"/>
        <end position="188"/>
    </location>
</feature>
<evidence type="ECO:0000256" key="4">
    <source>
        <dbReference type="ARBA" id="ARBA00022692"/>
    </source>
</evidence>
<comment type="caution">
    <text evidence="9">The sequence shown here is derived from an EMBL/GenBank/DDBJ whole genome shotgun (WGS) entry which is preliminary data.</text>
</comment>
<keyword evidence="5 7" id="KW-1133">Transmembrane helix</keyword>
<comment type="subcellular location">
    <subcellularLocation>
        <location evidence="1">Cell membrane</location>
        <topology evidence="1">Multi-pass membrane protein</topology>
    </subcellularLocation>
</comment>
<dbReference type="InterPro" id="IPR020846">
    <property type="entry name" value="MFS_dom"/>
</dbReference>
<evidence type="ECO:0000313" key="9">
    <source>
        <dbReference type="EMBL" id="PIS20598.1"/>
    </source>
</evidence>
<organism evidence="9 10">
    <name type="scientific">candidate division WWE3 bacterium CG08_land_8_20_14_0_20_43_13</name>
    <dbReference type="NCBI Taxonomy" id="1975087"/>
    <lineage>
        <taxon>Bacteria</taxon>
        <taxon>Katanobacteria</taxon>
    </lineage>
</organism>
<evidence type="ECO:0000256" key="5">
    <source>
        <dbReference type="ARBA" id="ARBA00022989"/>
    </source>
</evidence>
<dbReference type="SUPFAM" id="SSF103473">
    <property type="entry name" value="MFS general substrate transporter"/>
    <property type="match status" value="1"/>
</dbReference>
<accession>A0A2H0X919</accession>
<feature type="transmembrane region" description="Helical" evidence="7">
    <location>
        <begin position="166"/>
        <end position="183"/>
    </location>
</feature>
<evidence type="ECO:0000313" key="10">
    <source>
        <dbReference type="Proteomes" id="UP000231414"/>
    </source>
</evidence>
<name>A0A2H0X919_UNCKA</name>
<evidence type="ECO:0000256" key="3">
    <source>
        <dbReference type="ARBA" id="ARBA00022475"/>
    </source>
</evidence>
<dbReference type="AlphaFoldDB" id="A0A2H0X919"/>
<feature type="transmembrane region" description="Helical" evidence="7">
    <location>
        <begin position="12"/>
        <end position="34"/>
    </location>
</feature>
<dbReference type="GO" id="GO:0022857">
    <property type="term" value="F:transmembrane transporter activity"/>
    <property type="evidence" value="ECO:0007669"/>
    <property type="project" value="InterPro"/>
</dbReference>
<dbReference type="InterPro" id="IPR050171">
    <property type="entry name" value="MFS_Transporters"/>
</dbReference>
<dbReference type="Gene3D" id="1.20.1250.20">
    <property type="entry name" value="MFS general substrate transporter like domains"/>
    <property type="match status" value="1"/>
</dbReference>
<dbReference type="PANTHER" id="PTHR23517">
    <property type="entry name" value="RESISTANCE PROTEIN MDTM, PUTATIVE-RELATED-RELATED"/>
    <property type="match status" value="1"/>
</dbReference>
<dbReference type="GO" id="GO:0005886">
    <property type="term" value="C:plasma membrane"/>
    <property type="evidence" value="ECO:0007669"/>
    <property type="project" value="UniProtKB-SubCell"/>
</dbReference>
<evidence type="ECO:0000256" key="7">
    <source>
        <dbReference type="SAM" id="Phobius"/>
    </source>
</evidence>